<reference evidence="4" key="1">
    <citation type="journal article" date="2018" name="Nat. Microbiol.">
        <title>Leveraging single-cell genomics to expand the fungal tree of life.</title>
        <authorList>
            <person name="Ahrendt S.R."/>
            <person name="Quandt C.A."/>
            <person name="Ciobanu D."/>
            <person name="Clum A."/>
            <person name="Salamov A."/>
            <person name="Andreopoulos B."/>
            <person name="Cheng J.F."/>
            <person name="Woyke T."/>
            <person name="Pelin A."/>
            <person name="Henrissat B."/>
            <person name="Reynolds N.K."/>
            <person name="Benny G.L."/>
            <person name="Smith M.E."/>
            <person name="James T.Y."/>
            <person name="Grigoriev I.V."/>
        </authorList>
    </citation>
    <scope>NUCLEOTIDE SEQUENCE [LARGE SCALE GENOMIC DNA]</scope>
    <source>
        <strain evidence="4">CSF55</strain>
    </source>
</reference>
<dbReference type="InterPro" id="IPR036188">
    <property type="entry name" value="FAD/NAD-bd_sf"/>
</dbReference>
<dbReference type="Proteomes" id="UP000281549">
    <property type="component" value="Unassembled WGS sequence"/>
</dbReference>
<dbReference type="InterPro" id="IPR038884">
    <property type="entry name" value="CFAP61"/>
</dbReference>
<dbReference type="GO" id="GO:0016491">
    <property type="term" value="F:oxidoreductase activity"/>
    <property type="evidence" value="ECO:0007669"/>
    <property type="project" value="InterPro"/>
</dbReference>
<feature type="non-terminal residue" evidence="3">
    <location>
        <position position="1"/>
    </location>
</feature>
<evidence type="ECO:0000259" key="1">
    <source>
        <dbReference type="Pfam" id="PF07992"/>
    </source>
</evidence>
<name>A0A4P9YKB6_ROZAC</name>
<accession>A0A4P9YKB6</accession>
<evidence type="ECO:0000313" key="3">
    <source>
        <dbReference type="EMBL" id="RKP19895.1"/>
    </source>
</evidence>
<gene>
    <name evidence="3" type="ORF">ROZALSC1DRAFT_28557</name>
</gene>
<evidence type="ECO:0000313" key="4">
    <source>
        <dbReference type="Proteomes" id="UP000281549"/>
    </source>
</evidence>
<feature type="domain" description="CFAP61 dimerisation" evidence="2">
    <location>
        <begin position="502"/>
        <end position="606"/>
    </location>
</feature>
<protein>
    <submittedName>
        <fullName evidence="3">Uncharacterized protein</fullName>
    </submittedName>
</protein>
<feature type="domain" description="FAD/NAD(P)-binding" evidence="1">
    <location>
        <begin position="241"/>
        <end position="455"/>
    </location>
</feature>
<dbReference type="Pfam" id="PF07992">
    <property type="entry name" value="Pyr_redox_2"/>
    <property type="match status" value="1"/>
</dbReference>
<dbReference type="PANTHER" id="PTHR21178:SF8">
    <property type="entry name" value="CILIA- AND FLAGELLA-ASSOCIATED PROTEIN 61"/>
    <property type="match status" value="1"/>
</dbReference>
<evidence type="ECO:0000259" key="2">
    <source>
        <dbReference type="Pfam" id="PF23150"/>
    </source>
</evidence>
<organism evidence="3 4">
    <name type="scientific">Rozella allomycis (strain CSF55)</name>
    <dbReference type="NCBI Taxonomy" id="988480"/>
    <lineage>
        <taxon>Eukaryota</taxon>
        <taxon>Fungi</taxon>
        <taxon>Fungi incertae sedis</taxon>
        <taxon>Cryptomycota</taxon>
        <taxon>Cryptomycota incertae sedis</taxon>
        <taxon>Rozella</taxon>
    </lineage>
</organism>
<proteinExistence type="predicted"/>
<dbReference type="AlphaFoldDB" id="A0A4P9YKB6"/>
<dbReference type="SUPFAM" id="SSF51905">
    <property type="entry name" value="FAD/NAD(P)-binding domain"/>
    <property type="match status" value="1"/>
</dbReference>
<sequence>IERFLVENAGVNNFVQERIKRIEEKDEKFVESVLYEANCGDLIIGVFVVDIFKDKRNSLSISHPFNLYNYFEIECPMDSDGVNLKHGRIETFFIDLNYYGKTRLFLKEICRRAKLDCLFFCLDPDIEKRAYENSIMNSFTWSVKPKRFIAHSDTHSHPGFSVRFFSLNASQDLKIDINSSIVLVGCSDVSISMLETFLMNRNYNFRNLTIISPFGIEEKQCYWNGEYSKEKLDRLGLFHSINVVAQNLVGIDRDKKIVSTEFGLNLNYDYLVLATGVEYNQLEFLKHCDSQSGVFNFNRSILEEITRELNRELQRDSNREFHQKMAIFTNDLHGLAAVSLATDLGIPLQKISLIYNEINQHEFLSEIELLKHNGLKIYNSKIKECKFQDSRINSIILDNQDELQCNLFINASNKQPSTQMINILNQSFLTVDSKLIIDQNCKTNDNFIYAAGPLTRFSSKYNTLWEHSFLNSRQVGINLANRIIRLTTKDNSDPFLDFESYYSDPIVLNHSLPMQRMLLDIKKPLIPHLKLETPVKKIESNANNQYCSLEINANGYIQRITILAFEANMKTKNYSFLYNKHHKLLLNLLSRYEDGLVPDLLQFINNLANYHLYNQDVEDLYHELGSIISGQADNPVIEKIRNAQTISSREMLELFNEWQQFGVRETLHDRVIEYVNTVSI</sequence>
<dbReference type="Gene3D" id="3.50.50.60">
    <property type="entry name" value="FAD/NAD(P)-binding domain"/>
    <property type="match status" value="3"/>
</dbReference>
<dbReference type="PANTHER" id="PTHR21178">
    <property type="entry name" value="CILIA- AND FLAGELLA-ASSOCIATED PROTEIN 61"/>
    <property type="match status" value="1"/>
</dbReference>
<dbReference type="InterPro" id="IPR056299">
    <property type="entry name" value="CFAP61_dimer"/>
</dbReference>
<dbReference type="InterPro" id="IPR023753">
    <property type="entry name" value="FAD/NAD-binding_dom"/>
</dbReference>
<dbReference type="EMBL" id="ML005142">
    <property type="protein sequence ID" value="RKP19895.1"/>
    <property type="molecule type" value="Genomic_DNA"/>
</dbReference>
<dbReference type="Pfam" id="PF23150">
    <property type="entry name" value="CFAP61_dimer"/>
    <property type="match status" value="1"/>
</dbReference>